<protein>
    <submittedName>
        <fullName evidence="1">Uncharacterized protein</fullName>
    </submittedName>
</protein>
<proteinExistence type="predicted"/>
<evidence type="ECO:0000313" key="2">
    <source>
        <dbReference type="Proteomes" id="UP000663827"/>
    </source>
</evidence>
<reference evidence="1" key="1">
    <citation type="submission" date="2021-01" db="EMBL/GenBank/DDBJ databases">
        <authorList>
            <person name="Kaushik A."/>
        </authorList>
    </citation>
    <scope>NUCLEOTIDE SEQUENCE</scope>
    <source>
        <strain evidence="1">AG5</strain>
    </source>
</reference>
<sequence length="80" mass="9161">MSADPPVPGADYFRHWITGIEISPDNTDPSCKFSAKIFVDDELACSLPWIEHTRPLRWSGLLLWYISITMLPSFTDDTFQ</sequence>
<dbReference type="EMBL" id="CAJNJQ010001139">
    <property type="protein sequence ID" value="CAE7122344.1"/>
    <property type="molecule type" value="Genomic_DNA"/>
</dbReference>
<gene>
    <name evidence="1" type="ORF">RDB_LOCUS56947</name>
</gene>
<evidence type="ECO:0000313" key="1">
    <source>
        <dbReference type="EMBL" id="CAE7122344.1"/>
    </source>
</evidence>
<comment type="caution">
    <text evidence="1">The sequence shown here is derived from an EMBL/GenBank/DDBJ whole genome shotgun (WGS) entry which is preliminary data.</text>
</comment>
<name>A0A8H3E2P9_9AGAM</name>
<organism evidence="1 2">
    <name type="scientific">Rhizoctonia solani</name>
    <dbReference type="NCBI Taxonomy" id="456999"/>
    <lineage>
        <taxon>Eukaryota</taxon>
        <taxon>Fungi</taxon>
        <taxon>Dikarya</taxon>
        <taxon>Basidiomycota</taxon>
        <taxon>Agaricomycotina</taxon>
        <taxon>Agaricomycetes</taxon>
        <taxon>Cantharellales</taxon>
        <taxon>Ceratobasidiaceae</taxon>
        <taxon>Rhizoctonia</taxon>
    </lineage>
</organism>
<dbReference type="AlphaFoldDB" id="A0A8H3E2P9"/>
<accession>A0A8H3E2P9</accession>
<dbReference type="Proteomes" id="UP000663827">
    <property type="component" value="Unassembled WGS sequence"/>
</dbReference>